<comment type="caution">
    <text evidence="1">The sequence shown here is derived from an EMBL/GenBank/DDBJ whole genome shotgun (WGS) entry which is preliminary data.</text>
</comment>
<evidence type="ECO:0000313" key="2">
    <source>
        <dbReference type="Proteomes" id="UP000281806"/>
    </source>
</evidence>
<sequence length="99" mass="11355">TNCLIQLLKSGWLRAFVSTEARILQRLLYLSSGYFKKFSKFPLQLQPLALRSTLQLLISGRRILQRYNLVSNSFFSPLSITADSTYFLADSSLQTLVNY</sequence>
<dbReference type="Proteomes" id="UP000281806">
    <property type="component" value="Unassembled WGS sequence"/>
</dbReference>
<evidence type="ECO:0000313" key="1">
    <source>
        <dbReference type="EMBL" id="RMR59876.1"/>
    </source>
</evidence>
<name>A0A7Z6UL84_PSESF</name>
<dbReference type="EMBL" id="RBRZ01000035">
    <property type="protein sequence ID" value="RMR59876.1"/>
    <property type="molecule type" value="Genomic_DNA"/>
</dbReference>
<organism evidence="1 2">
    <name type="scientific">Pseudomonas syringae pv. actinidiae</name>
    <dbReference type="NCBI Taxonomy" id="103796"/>
    <lineage>
        <taxon>Bacteria</taxon>
        <taxon>Pseudomonadati</taxon>
        <taxon>Pseudomonadota</taxon>
        <taxon>Gammaproteobacteria</taxon>
        <taxon>Pseudomonadales</taxon>
        <taxon>Pseudomonadaceae</taxon>
        <taxon>Pseudomonas</taxon>
        <taxon>Pseudomonas syringae</taxon>
    </lineage>
</organism>
<reference evidence="1 2" key="1">
    <citation type="submission" date="2018-08" db="EMBL/GenBank/DDBJ databases">
        <title>Recombination of ecologically and evolutionarily significant loci maintains genetic cohesion in the Pseudomonas syringae species complex.</title>
        <authorList>
            <person name="Dillon M."/>
            <person name="Thakur S."/>
            <person name="Almeida R.N.D."/>
            <person name="Weir B.S."/>
            <person name="Guttman D.S."/>
        </authorList>
    </citation>
    <scope>NUCLEOTIDE SEQUENCE [LARGE SCALE GENOMIC DNA]</scope>
    <source>
        <strain evidence="1 2">ICMP 19198</strain>
    </source>
</reference>
<feature type="non-terminal residue" evidence="1">
    <location>
        <position position="1"/>
    </location>
</feature>
<dbReference type="AlphaFoldDB" id="A0A7Z6UL84"/>
<gene>
    <name evidence="1" type="ORF">ALP83_04660</name>
</gene>
<protein>
    <submittedName>
        <fullName evidence="1">Uncharacterized protein</fullName>
    </submittedName>
</protein>
<proteinExistence type="predicted"/>
<accession>A0A7Z6UL84</accession>